<keyword evidence="6" id="KW-0548">Nucleotidyltransferase</keyword>
<organism evidence="6 7">
    <name type="scientific">Janthinobacterium fluminis</name>
    <dbReference type="NCBI Taxonomy" id="2987524"/>
    <lineage>
        <taxon>Bacteria</taxon>
        <taxon>Pseudomonadati</taxon>
        <taxon>Pseudomonadota</taxon>
        <taxon>Betaproteobacteria</taxon>
        <taxon>Burkholderiales</taxon>
        <taxon>Oxalobacteraceae</taxon>
        <taxon>Janthinobacterium</taxon>
    </lineage>
</organism>
<dbReference type="InterPro" id="IPR029787">
    <property type="entry name" value="Nucleotide_cyclase"/>
</dbReference>
<dbReference type="NCBIfam" id="TIGR00229">
    <property type="entry name" value="sensory_box"/>
    <property type="match status" value="2"/>
</dbReference>
<evidence type="ECO:0000256" key="2">
    <source>
        <dbReference type="ARBA" id="ARBA00034247"/>
    </source>
</evidence>
<dbReference type="PROSITE" id="PS50113">
    <property type="entry name" value="PAC"/>
    <property type="match status" value="2"/>
</dbReference>
<dbReference type="SUPFAM" id="SSF55073">
    <property type="entry name" value="Nucleotide cyclase"/>
    <property type="match status" value="1"/>
</dbReference>
<dbReference type="PROSITE" id="PS50887">
    <property type="entry name" value="GGDEF"/>
    <property type="match status" value="1"/>
</dbReference>
<dbReference type="InterPro" id="IPR035965">
    <property type="entry name" value="PAS-like_dom_sf"/>
</dbReference>
<dbReference type="EMBL" id="JAQQXR010000001">
    <property type="protein sequence ID" value="MDC8756205.1"/>
    <property type="molecule type" value="Genomic_DNA"/>
</dbReference>
<sequence length="446" mass="48967">MTSFPTPRDALASAALGGASSEAELALAIEGSGTGVWDRHVDSGEIRYSRAWKRMLGYAEDDTMSRIEDSYARVHPDDLAMVQARIAAHFDGRTEMYEAQYRIRCKDGSYKWIVSRGKVVSRDGAGRPLRMTGISHDISTQMALAEQLRRSAELLTNLTDDMPGMVYQYLQEVDGRASFPHASAGIRAIYGLAPQQVRDSAAAVDALIHPDDLDAYRASLAASAAALSRWQCEYRVVLPGQGVRWRQGDAQPRRLAGGATLWHGFISDITERKGIERQLQQLATVDFLTGLPNRRHFMQRMDEHLARLGRDKGERAAVLMMDLDHFKDINDRYGHAAGDLALKHFAAMLRLELRKVDAAGRIGGEEFAVILPGADAQQARAFGLRLQARLARKPLPDGARRIAVQVSIGVAGLRAGDGVDAALLRADAALYRAKADGRNRIDVAPD</sequence>
<reference evidence="6 7" key="1">
    <citation type="submission" date="2022-10" db="EMBL/GenBank/DDBJ databases">
        <title>Janthinobacterium sp. hw3 Genome sequencing.</title>
        <authorList>
            <person name="Park S."/>
        </authorList>
    </citation>
    <scope>NUCLEOTIDE SEQUENCE [LARGE SCALE GENOMIC DNA]</scope>
    <source>
        <strain evidence="7">hw3</strain>
    </source>
</reference>
<dbReference type="Gene3D" id="3.30.450.20">
    <property type="entry name" value="PAS domain"/>
    <property type="match status" value="2"/>
</dbReference>
<evidence type="ECO:0000313" key="6">
    <source>
        <dbReference type="EMBL" id="MDC8756205.1"/>
    </source>
</evidence>
<accession>A0ABT5JVJ8</accession>
<keyword evidence="6" id="KW-0808">Transferase</keyword>
<dbReference type="Pfam" id="PF08447">
    <property type="entry name" value="PAS_3"/>
    <property type="match status" value="2"/>
</dbReference>
<dbReference type="SUPFAM" id="SSF55785">
    <property type="entry name" value="PYP-like sensor domain (PAS domain)"/>
    <property type="match status" value="2"/>
</dbReference>
<comment type="catalytic activity">
    <reaction evidence="2">
        <text>2 GTP = 3',3'-c-di-GMP + 2 diphosphate</text>
        <dbReference type="Rhea" id="RHEA:24898"/>
        <dbReference type="ChEBI" id="CHEBI:33019"/>
        <dbReference type="ChEBI" id="CHEBI:37565"/>
        <dbReference type="ChEBI" id="CHEBI:58805"/>
        <dbReference type="EC" id="2.7.7.65"/>
    </reaction>
</comment>
<name>A0ABT5JVJ8_9BURK</name>
<feature type="domain" description="GGDEF" evidence="5">
    <location>
        <begin position="314"/>
        <end position="446"/>
    </location>
</feature>
<feature type="domain" description="PAC" evidence="4">
    <location>
        <begin position="97"/>
        <end position="150"/>
    </location>
</feature>
<dbReference type="InterPro" id="IPR050469">
    <property type="entry name" value="Diguanylate_Cyclase"/>
</dbReference>
<evidence type="ECO:0000259" key="5">
    <source>
        <dbReference type="PROSITE" id="PS50887"/>
    </source>
</evidence>
<dbReference type="CDD" id="cd00130">
    <property type="entry name" value="PAS"/>
    <property type="match status" value="2"/>
</dbReference>
<evidence type="ECO:0000256" key="1">
    <source>
        <dbReference type="ARBA" id="ARBA00012528"/>
    </source>
</evidence>
<dbReference type="InterPro" id="IPR043128">
    <property type="entry name" value="Rev_trsase/Diguanyl_cyclase"/>
</dbReference>
<dbReference type="CDD" id="cd01949">
    <property type="entry name" value="GGDEF"/>
    <property type="match status" value="1"/>
</dbReference>
<dbReference type="PANTHER" id="PTHR45138">
    <property type="entry name" value="REGULATORY COMPONENTS OF SENSORY TRANSDUCTION SYSTEM"/>
    <property type="match status" value="1"/>
</dbReference>
<feature type="domain" description="PAC" evidence="4">
    <location>
        <begin position="230"/>
        <end position="281"/>
    </location>
</feature>
<dbReference type="InterPro" id="IPR000014">
    <property type="entry name" value="PAS"/>
</dbReference>
<evidence type="ECO:0000259" key="3">
    <source>
        <dbReference type="PROSITE" id="PS50112"/>
    </source>
</evidence>
<dbReference type="SMART" id="SM00267">
    <property type="entry name" value="GGDEF"/>
    <property type="match status" value="1"/>
</dbReference>
<dbReference type="Pfam" id="PF00990">
    <property type="entry name" value="GGDEF"/>
    <property type="match status" value="1"/>
</dbReference>
<dbReference type="InterPro" id="IPR000700">
    <property type="entry name" value="PAS-assoc_C"/>
</dbReference>
<comment type="caution">
    <text evidence="6">The sequence shown here is derived from an EMBL/GenBank/DDBJ whole genome shotgun (WGS) entry which is preliminary data.</text>
</comment>
<evidence type="ECO:0000259" key="4">
    <source>
        <dbReference type="PROSITE" id="PS50113"/>
    </source>
</evidence>
<dbReference type="PROSITE" id="PS50112">
    <property type="entry name" value="PAS"/>
    <property type="match status" value="1"/>
</dbReference>
<gene>
    <name evidence="6" type="ORF">OIK44_01220</name>
</gene>
<evidence type="ECO:0000313" key="7">
    <source>
        <dbReference type="Proteomes" id="UP001221208"/>
    </source>
</evidence>
<dbReference type="SMART" id="SM00091">
    <property type="entry name" value="PAS"/>
    <property type="match status" value="2"/>
</dbReference>
<dbReference type="InterPro" id="IPR013655">
    <property type="entry name" value="PAS_fold_3"/>
</dbReference>
<dbReference type="InterPro" id="IPR001610">
    <property type="entry name" value="PAC"/>
</dbReference>
<dbReference type="Proteomes" id="UP001221208">
    <property type="component" value="Unassembled WGS sequence"/>
</dbReference>
<dbReference type="SMART" id="SM00086">
    <property type="entry name" value="PAC"/>
    <property type="match status" value="2"/>
</dbReference>
<dbReference type="InterPro" id="IPR000160">
    <property type="entry name" value="GGDEF_dom"/>
</dbReference>
<dbReference type="Gene3D" id="3.30.70.270">
    <property type="match status" value="1"/>
</dbReference>
<feature type="domain" description="PAS" evidence="3">
    <location>
        <begin position="21"/>
        <end position="93"/>
    </location>
</feature>
<proteinExistence type="predicted"/>
<protein>
    <recommendedName>
        <fullName evidence="1">diguanylate cyclase</fullName>
        <ecNumber evidence="1">2.7.7.65</ecNumber>
    </recommendedName>
</protein>
<dbReference type="NCBIfam" id="TIGR00254">
    <property type="entry name" value="GGDEF"/>
    <property type="match status" value="1"/>
</dbReference>
<dbReference type="GO" id="GO:0052621">
    <property type="term" value="F:diguanylate cyclase activity"/>
    <property type="evidence" value="ECO:0007669"/>
    <property type="project" value="UniProtKB-EC"/>
</dbReference>
<dbReference type="RefSeq" id="WP_273668831.1">
    <property type="nucleotide sequence ID" value="NZ_JAQQXR010000001.1"/>
</dbReference>
<dbReference type="PANTHER" id="PTHR45138:SF9">
    <property type="entry name" value="DIGUANYLATE CYCLASE DGCM-RELATED"/>
    <property type="match status" value="1"/>
</dbReference>
<dbReference type="EC" id="2.7.7.65" evidence="1"/>
<keyword evidence="7" id="KW-1185">Reference proteome</keyword>